<evidence type="ECO:0000256" key="2">
    <source>
        <dbReference type="SAM" id="Phobius"/>
    </source>
</evidence>
<dbReference type="EMBL" id="BSPK01000101">
    <property type="protein sequence ID" value="GLS66302.1"/>
    <property type="molecule type" value="Genomic_DNA"/>
</dbReference>
<dbReference type="OrthoDB" id="8442940at2"/>
<feature type="region of interest" description="Disordered" evidence="1">
    <location>
        <begin position="68"/>
        <end position="233"/>
    </location>
</feature>
<dbReference type="RefSeq" id="WP_147026982.1">
    <property type="nucleotide sequence ID" value="NZ_BJZU01000068.1"/>
</dbReference>
<dbReference type="Proteomes" id="UP000321960">
    <property type="component" value="Unassembled WGS sequence"/>
</dbReference>
<feature type="compositionally biased region" description="Low complexity" evidence="1">
    <location>
        <begin position="71"/>
        <end position="118"/>
    </location>
</feature>
<reference evidence="6" key="2">
    <citation type="journal article" date="2019" name="Int. J. Syst. Evol. Microbiol.">
        <title>The Global Catalogue of Microorganisms (GCM) 10K type strain sequencing project: providing services to taxonomists for standard genome sequencing and annotation.</title>
        <authorList>
            <consortium name="The Broad Institute Genomics Platform"/>
            <consortium name="The Broad Institute Genome Sequencing Center for Infectious Disease"/>
            <person name="Wu L."/>
            <person name="Ma J."/>
        </authorList>
    </citation>
    <scope>NUCLEOTIDE SEQUENCE [LARGE SCALE GENOMIC DNA]</scope>
    <source>
        <strain evidence="6">NBRC 107715</strain>
    </source>
</reference>
<feature type="compositionally biased region" description="Basic and acidic residues" evidence="1">
    <location>
        <begin position="285"/>
        <end position="294"/>
    </location>
</feature>
<evidence type="ECO:0000256" key="1">
    <source>
        <dbReference type="SAM" id="MobiDB-lite"/>
    </source>
</evidence>
<name>A0A512J697_9HYPH</name>
<comment type="caution">
    <text evidence="3">The sequence shown here is derived from an EMBL/GenBank/DDBJ whole genome shotgun (WGS) entry which is preliminary data.</text>
</comment>
<evidence type="ECO:0000313" key="6">
    <source>
        <dbReference type="Proteomes" id="UP001156856"/>
    </source>
</evidence>
<evidence type="ECO:0000313" key="5">
    <source>
        <dbReference type="Proteomes" id="UP000321960"/>
    </source>
</evidence>
<proteinExistence type="predicted"/>
<gene>
    <name evidence="4" type="ORF">GCM10007888_46840</name>
    <name evidence="3" type="ORF">MOX02_34500</name>
</gene>
<accession>A0A512J697</accession>
<dbReference type="EMBL" id="BJZU01000068">
    <property type="protein sequence ID" value="GEP05412.1"/>
    <property type="molecule type" value="Genomic_DNA"/>
</dbReference>
<keyword evidence="2" id="KW-0812">Transmembrane</keyword>
<reference evidence="3 5" key="3">
    <citation type="submission" date="2019-07" db="EMBL/GenBank/DDBJ databases">
        <title>Whole genome shotgun sequence of Methylobacterium oxalidis NBRC 107715.</title>
        <authorList>
            <person name="Hosoyama A."/>
            <person name="Uohara A."/>
            <person name="Ohji S."/>
            <person name="Ichikawa N."/>
        </authorList>
    </citation>
    <scope>NUCLEOTIDE SEQUENCE [LARGE SCALE GENOMIC DNA]</scope>
    <source>
        <strain evidence="3 5">NBRC 107715</strain>
    </source>
</reference>
<keyword evidence="2" id="KW-0472">Membrane</keyword>
<sequence>MADYYPLLARALDALPDRSPAMRKAVYDRARGALIGQLRSLEPPLSQDDIDLESKALDAAIDRLEVDYGGAPAPANDPAPAAEVPASPAAATPGPATPAAPFMPAAPQSEPAEPASAKPEPDDGLFEAEPAARREPSPPVFVEAEPTRSEPSLPPAPPPDLGAMPALPEPEPVRDAPPLAIAPRKAKPPAAEEAAPAIPAETEREPDVETEAGTPRADAAGGRQRPRIDVVTPRGGRSKMLRNAFVGAVLAVVIGLIAVAAFLLRDKPADLQQTEAESGAPADTSDQKFADRVGGEPAPAQPAQGQPGTATQAETPAQAPPPSQADLAVAQRATLIEENTAGQNAQPTSTTGRVVWRLESVSGEQGQPLETAVVATVEFPEAGLTLVATLQRNLDATLPASHTIKLAFTPSGPEGERRAVQDIGLLQAKDEEAARGSPLSGLPVRVRENLFLIGLSSLRNDIERNTDLLLHRNWFDLAVKYASGQRAVITFEKGTSGTYALQRAFEQWR</sequence>
<dbReference type="Proteomes" id="UP001156856">
    <property type="component" value="Unassembled WGS sequence"/>
</dbReference>
<evidence type="ECO:0000313" key="4">
    <source>
        <dbReference type="EMBL" id="GLS66302.1"/>
    </source>
</evidence>
<evidence type="ECO:0000313" key="3">
    <source>
        <dbReference type="EMBL" id="GEP05412.1"/>
    </source>
</evidence>
<feature type="compositionally biased region" description="Low complexity" evidence="1">
    <location>
        <begin position="176"/>
        <end position="200"/>
    </location>
</feature>
<reference evidence="4" key="4">
    <citation type="submission" date="2023-01" db="EMBL/GenBank/DDBJ databases">
        <title>Draft genome sequence of Methylobacterium oxalidis strain NBRC 107715.</title>
        <authorList>
            <person name="Sun Q."/>
            <person name="Mori K."/>
        </authorList>
    </citation>
    <scope>NUCLEOTIDE SEQUENCE</scope>
    <source>
        <strain evidence="4">NBRC 107715</strain>
    </source>
</reference>
<keyword evidence="2" id="KW-1133">Transmembrane helix</keyword>
<feature type="region of interest" description="Disordered" evidence="1">
    <location>
        <begin position="274"/>
        <end position="326"/>
    </location>
</feature>
<reference evidence="4" key="1">
    <citation type="journal article" date="2014" name="Int. J. Syst. Evol. Microbiol.">
        <title>Complete genome of a new Firmicutes species belonging to the dominant human colonic microbiota ('Ruminococcus bicirculans') reveals two chromosomes and a selective capacity to utilize plant glucans.</title>
        <authorList>
            <consortium name="NISC Comparative Sequencing Program"/>
            <person name="Wegmann U."/>
            <person name="Louis P."/>
            <person name="Goesmann A."/>
            <person name="Henrissat B."/>
            <person name="Duncan S.H."/>
            <person name="Flint H.J."/>
        </authorList>
    </citation>
    <scope>NUCLEOTIDE SEQUENCE</scope>
    <source>
        <strain evidence="4">NBRC 107715</strain>
    </source>
</reference>
<keyword evidence="6" id="KW-1185">Reference proteome</keyword>
<feature type="compositionally biased region" description="Low complexity" evidence="1">
    <location>
        <begin position="295"/>
        <end position="317"/>
    </location>
</feature>
<protein>
    <submittedName>
        <fullName evidence="3">Uncharacterized protein</fullName>
    </submittedName>
</protein>
<feature type="transmembrane region" description="Helical" evidence="2">
    <location>
        <begin position="244"/>
        <end position="264"/>
    </location>
</feature>
<dbReference type="AlphaFoldDB" id="A0A512J697"/>
<organism evidence="3 5">
    <name type="scientific">Methylobacterium oxalidis</name>
    <dbReference type="NCBI Taxonomy" id="944322"/>
    <lineage>
        <taxon>Bacteria</taxon>
        <taxon>Pseudomonadati</taxon>
        <taxon>Pseudomonadota</taxon>
        <taxon>Alphaproteobacteria</taxon>
        <taxon>Hyphomicrobiales</taxon>
        <taxon>Methylobacteriaceae</taxon>
        <taxon>Methylobacterium</taxon>
    </lineage>
</organism>